<dbReference type="EMBL" id="QWIS01000063">
    <property type="protein sequence ID" value="RMZ10466.1"/>
    <property type="molecule type" value="Genomic_DNA"/>
</dbReference>
<evidence type="ECO:0000313" key="2">
    <source>
        <dbReference type="EMBL" id="RMZ10466.1"/>
    </source>
</evidence>
<dbReference type="Proteomes" id="UP000280598">
    <property type="component" value="Unassembled WGS sequence"/>
</dbReference>
<dbReference type="AlphaFoldDB" id="A0A3M7HBF4"/>
<comment type="caution">
    <text evidence="2">The sequence shown here is derived from an EMBL/GenBank/DDBJ whole genome shotgun (WGS) entry which is preliminary data.</text>
</comment>
<dbReference type="GO" id="GO:0016747">
    <property type="term" value="F:acyltransferase activity, transferring groups other than amino-acyl groups"/>
    <property type="evidence" value="ECO:0007669"/>
    <property type="project" value="InterPro"/>
</dbReference>
<name>A0A3M7HBF4_HORWE</name>
<dbReference type="InterPro" id="IPR016181">
    <property type="entry name" value="Acyl_CoA_acyltransferase"/>
</dbReference>
<dbReference type="VEuPathDB" id="FungiDB:BTJ68_11679"/>
<dbReference type="PROSITE" id="PS51186">
    <property type="entry name" value="GNAT"/>
    <property type="match status" value="1"/>
</dbReference>
<evidence type="ECO:0000313" key="3">
    <source>
        <dbReference type="Proteomes" id="UP000280598"/>
    </source>
</evidence>
<gene>
    <name evidence="2" type="ORF">D0860_03833</name>
</gene>
<reference evidence="2 3" key="1">
    <citation type="journal article" date="2018" name="BMC Genomics">
        <title>Genomic evidence for intraspecific hybridization in a clonal and extremely halotolerant yeast.</title>
        <authorList>
            <person name="Gostincar C."/>
            <person name="Stajich J.E."/>
            <person name="Zupancic J."/>
            <person name="Zalar P."/>
            <person name="Gunde-Cimerman N."/>
        </authorList>
    </citation>
    <scope>NUCLEOTIDE SEQUENCE [LARGE SCALE GENOMIC DNA]</scope>
    <source>
        <strain evidence="2 3">EXF-562</strain>
    </source>
</reference>
<dbReference type="Gene3D" id="3.40.630.30">
    <property type="match status" value="1"/>
</dbReference>
<dbReference type="SUPFAM" id="SSF55729">
    <property type="entry name" value="Acyl-CoA N-acyltransferases (Nat)"/>
    <property type="match status" value="1"/>
</dbReference>
<feature type="domain" description="N-acetyltransferase" evidence="1">
    <location>
        <begin position="27"/>
        <end position="183"/>
    </location>
</feature>
<protein>
    <recommendedName>
        <fullName evidence="1">N-acetyltransferase domain-containing protein</fullName>
    </recommendedName>
</protein>
<dbReference type="CDD" id="cd04301">
    <property type="entry name" value="NAT_SF"/>
    <property type="match status" value="1"/>
</dbReference>
<evidence type="ECO:0000259" key="1">
    <source>
        <dbReference type="PROSITE" id="PS51186"/>
    </source>
</evidence>
<dbReference type="InterPro" id="IPR000182">
    <property type="entry name" value="GNAT_dom"/>
</dbReference>
<accession>A0A3M7HBF4</accession>
<proteinExistence type="predicted"/>
<sequence length="192" mass="21719">MTATMELPPAVRFQPSQHQAIVDQLAIIHRDCILQDGTLATFLPDEQGNLDITKIFKYWSDRSEQVAKGVREIVLQFTDSTQSEVAGFVSLDMPFSETGPFRGMVEKMLVSPRHRYKGVARRVMAELESVAIERGRTVLFLDTVIGSGAELVYPKLGYKLVGVIPKYGIHPTTRELVDEMFFYKDLREVQPL</sequence>
<dbReference type="Pfam" id="PF00583">
    <property type="entry name" value="Acetyltransf_1"/>
    <property type="match status" value="1"/>
</dbReference>
<organism evidence="2 3">
    <name type="scientific">Hortaea werneckii</name>
    <name type="common">Black yeast</name>
    <name type="synonym">Cladosporium werneckii</name>
    <dbReference type="NCBI Taxonomy" id="91943"/>
    <lineage>
        <taxon>Eukaryota</taxon>
        <taxon>Fungi</taxon>
        <taxon>Dikarya</taxon>
        <taxon>Ascomycota</taxon>
        <taxon>Pezizomycotina</taxon>
        <taxon>Dothideomycetes</taxon>
        <taxon>Dothideomycetidae</taxon>
        <taxon>Mycosphaerellales</taxon>
        <taxon>Teratosphaeriaceae</taxon>
        <taxon>Hortaea</taxon>
    </lineage>
</organism>